<dbReference type="EMBL" id="AAFI02000101">
    <property type="protein sequence ID" value="EAL63698.1"/>
    <property type="molecule type" value="Genomic_DNA"/>
</dbReference>
<evidence type="ECO:0000256" key="1">
    <source>
        <dbReference type="SAM" id="SignalP"/>
    </source>
</evidence>
<dbReference type="GO" id="GO:0009313">
    <property type="term" value="P:oligosaccharide catabolic process"/>
    <property type="evidence" value="ECO:0000318"/>
    <property type="project" value="GO_Central"/>
</dbReference>
<evidence type="ECO:0000313" key="4">
    <source>
        <dbReference type="Proteomes" id="UP000002195"/>
    </source>
</evidence>
<evidence type="ECO:0000313" key="3">
    <source>
        <dbReference type="EMBL" id="EAL63698.1"/>
    </source>
</evidence>
<dbReference type="Proteomes" id="UP000002195">
    <property type="component" value="Unassembled WGS sequence"/>
</dbReference>
<keyword evidence="4" id="KW-1185">Reference proteome</keyword>
<dbReference type="PANTHER" id="PTHR46290:SF5">
    <property type="entry name" value="GH18 DOMAIN-CONTAINING PROTEIN"/>
    <property type="match status" value="1"/>
</dbReference>
<name>Q54KC0_DICDI</name>
<feature type="chain" id="PRO_5004250083" description="GH18 domain-containing protein" evidence="1">
    <location>
        <begin position="28"/>
        <end position="451"/>
    </location>
</feature>
<feature type="domain" description="GH18" evidence="2">
    <location>
        <begin position="15"/>
        <end position="441"/>
    </location>
</feature>
<dbReference type="HOGENOM" id="CLU_607537_0_0_1"/>
<dbReference type="STRING" id="44689.Q54KC0"/>
<dbReference type="OMA" id="PCICEEC"/>
<reference evidence="3 4" key="1">
    <citation type="journal article" date="2005" name="Nature">
        <title>The genome of the social amoeba Dictyostelium discoideum.</title>
        <authorList>
            <consortium name="The Dictyostelium discoideum Sequencing Consortium"/>
            <person name="Eichinger L."/>
            <person name="Pachebat J.A."/>
            <person name="Glockner G."/>
            <person name="Rajandream M.A."/>
            <person name="Sucgang R."/>
            <person name="Berriman M."/>
            <person name="Song J."/>
            <person name="Olsen R."/>
            <person name="Szafranski K."/>
            <person name="Xu Q."/>
            <person name="Tunggal B."/>
            <person name="Kummerfeld S."/>
            <person name="Madera M."/>
            <person name="Konfortov B.A."/>
            <person name="Rivero F."/>
            <person name="Bankier A.T."/>
            <person name="Lehmann R."/>
            <person name="Hamlin N."/>
            <person name="Davies R."/>
            <person name="Gaudet P."/>
            <person name="Fey P."/>
            <person name="Pilcher K."/>
            <person name="Chen G."/>
            <person name="Saunders D."/>
            <person name="Sodergren E."/>
            <person name="Davis P."/>
            <person name="Kerhornou A."/>
            <person name="Nie X."/>
            <person name="Hall N."/>
            <person name="Anjard C."/>
            <person name="Hemphill L."/>
            <person name="Bason N."/>
            <person name="Farbrother P."/>
            <person name="Desany B."/>
            <person name="Just E."/>
            <person name="Morio T."/>
            <person name="Rost R."/>
            <person name="Churcher C."/>
            <person name="Cooper J."/>
            <person name="Haydock S."/>
            <person name="van Driessche N."/>
            <person name="Cronin A."/>
            <person name="Goodhead I."/>
            <person name="Muzny D."/>
            <person name="Mourier T."/>
            <person name="Pain A."/>
            <person name="Lu M."/>
            <person name="Harper D."/>
            <person name="Lindsay R."/>
            <person name="Hauser H."/>
            <person name="James K."/>
            <person name="Quiles M."/>
            <person name="Madan Babu M."/>
            <person name="Saito T."/>
            <person name="Buchrieser C."/>
            <person name="Wardroper A."/>
            <person name="Felder M."/>
            <person name="Thangavelu M."/>
            <person name="Johnson D."/>
            <person name="Knights A."/>
            <person name="Loulseged H."/>
            <person name="Mungall K."/>
            <person name="Oliver K."/>
            <person name="Price C."/>
            <person name="Quail M.A."/>
            <person name="Urushihara H."/>
            <person name="Hernandez J."/>
            <person name="Rabbinowitsch E."/>
            <person name="Steffen D."/>
            <person name="Sanders M."/>
            <person name="Ma J."/>
            <person name="Kohara Y."/>
            <person name="Sharp S."/>
            <person name="Simmonds M."/>
            <person name="Spiegler S."/>
            <person name="Tivey A."/>
            <person name="Sugano S."/>
            <person name="White B."/>
            <person name="Walker D."/>
            <person name="Woodward J."/>
            <person name="Winckler T."/>
            <person name="Tanaka Y."/>
            <person name="Shaulsky G."/>
            <person name="Schleicher M."/>
            <person name="Weinstock G."/>
            <person name="Rosenthal A."/>
            <person name="Cox E.C."/>
            <person name="Chisholm R.L."/>
            <person name="Gibbs R."/>
            <person name="Loomis W.F."/>
            <person name="Platzer M."/>
            <person name="Kay R.R."/>
            <person name="Williams J."/>
            <person name="Dear P.H."/>
            <person name="Noegel A.A."/>
            <person name="Barrell B."/>
            <person name="Kuspa A."/>
        </authorList>
    </citation>
    <scope>NUCLEOTIDE SEQUENCE [LARGE SCALE GENOMIC DNA]</scope>
    <source>
        <strain evidence="3 4">AX4</strain>
    </source>
</reference>
<evidence type="ECO:0000259" key="2">
    <source>
        <dbReference type="PROSITE" id="PS51910"/>
    </source>
</evidence>
<dbReference type="dictyBase" id="DDB_G0287465"/>
<feature type="signal peptide" evidence="1">
    <location>
        <begin position="1"/>
        <end position="27"/>
    </location>
</feature>
<dbReference type="VEuPathDB" id="AmoebaDB:DDB_G0287465"/>
<dbReference type="KEGG" id="ddi:DDB_G0287465"/>
<proteinExistence type="predicted"/>
<dbReference type="AlphaFoldDB" id="Q54KC0"/>
<dbReference type="GeneID" id="8626138"/>
<dbReference type="SUPFAM" id="SSF51445">
    <property type="entry name" value="(Trans)glycosidases"/>
    <property type="match status" value="1"/>
</dbReference>
<dbReference type="Pfam" id="PF00704">
    <property type="entry name" value="Glyco_hydro_18"/>
    <property type="match status" value="1"/>
</dbReference>
<dbReference type="InterPro" id="IPR001223">
    <property type="entry name" value="Glyco_hydro18_cat"/>
</dbReference>
<dbReference type="InterPro" id="IPR051887">
    <property type="entry name" value="GH18_Domain-Containing"/>
</dbReference>
<dbReference type="Gene3D" id="3.20.20.80">
    <property type="entry name" value="Glycosidases"/>
    <property type="match status" value="1"/>
</dbReference>
<keyword evidence="1" id="KW-0732">Signal</keyword>
<dbReference type="PaxDb" id="44689-DDB0187482"/>
<dbReference type="eggNOG" id="ENOG502RBI7">
    <property type="taxonomic scope" value="Eukaryota"/>
</dbReference>
<dbReference type="PANTHER" id="PTHR46290">
    <property type="entry name" value="DI-N-ACETYLCHITOBIASE"/>
    <property type="match status" value="1"/>
</dbReference>
<comment type="caution">
    <text evidence="3">The sequence shown here is derived from an EMBL/GenBank/DDBJ whole genome shotgun (WGS) entry which is preliminary data.</text>
</comment>
<accession>Q54KC0</accession>
<sequence>MINNIIKKLKIIKIIIILIFLINFIKCEDININTNNTNTNNTNNNNTNNNNTIIINDGPLCPSKPLCPCICEECGPPIGRKNSKQIFIYVAGNKQSNYTYFEKDPSVKWEEIDTLALYSNKFDKRITCLAHRNNVKVVFTIEEGSVFDDFKYLKVNGNYWDGYINTTRLVNTLLENNVDGYSLDFEYGNRHGKDLEFSNTLKTLYTKLKSVNENYQLTSAFSGYYSDVLKNQIQLVADNLDYIIIMGYDFINTKIGTNITNSANSPIGLRKIVKSWWMDPLEKKDSAKIVLAVPWYGQIAKCDLTYEQRANAATIFQADCIIDNRTSVVQKPIREILALLNNDYLIFDINNNNENIINNKIINNTIKYSSGILWTSNTQTVFSRYRDTNGDIYQFNYDSPFSIYSKLRSLGIGGAGVWSLDKIIGLPKPIIDAFYFAFSRQVIGDTYIEIN</sequence>
<dbReference type="PhylomeDB" id="Q54KC0"/>
<dbReference type="RefSeq" id="XP_637201.1">
    <property type="nucleotide sequence ID" value="XM_632109.1"/>
</dbReference>
<gene>
    <name evidence="3" type="ORF">DDB_G0287465</name>
</gene>
<dbReference type="InterPro" id="IPR017853">
    <property type="entry name" value="GH"/>
</dbReference>
<dbReference type="SMR" id="Q54KC0"/>
<organism evidence="3 4">
    <name type="scientific">Dictyostelium discoideum</name>
    <name type="common">Social amoeba</name>
    <dbReference type="NCBI Taxonomy" id="44689"/>
    <lineage>
        <taxon>Eukaryota</taxon>
        <taxon>Amoebozoa</taxon>
        <taxon>Evosea</taxon>
        <taxon>Eumycetozoa</taxon>
        <taxon>Dictyostelia</taxon>
        <taxon>Dictyosteliales</taxon>
        <taxon>Dictyosteliaceae</taxon>
        <taxon>Dictyostelium</taxon>
    </lineage>
</organism>
<dbReference type="InParanoid" id="Q54KC0"/>
<dbReference type="PROSITE" id="PS51910">
    <property type="entry name" value="GH18_2"/>
    <property type="match status" value="1"/>
</dbReference>
<protein>
    <recommendedName>
        <fullName evidence="2">GH18 domain-containing protein</fullName>
    </recommendedName>
</protein>